<accession>A0A2H9UPD4</accession>
<gene>
    <name evidence="1" type="ORF">CU320_04030</name>
</gene>
<evidence type="ECO:0000313" key="1">
    <source>
        <dbReference type="EMBL" id="PJI33571.1"/>
    </source>
</evidence>
<comment type="caution">
    <text evidence="1">The sequence shown here is derived from an EMBL/GenBank/DDBJ whole genome shotgun (WGS) entry which is preliminary data.</text>
</comment>
<protein>
    <submittedName>
        <fullName evidence="1">Transcriptional regulator</fullName>
    </submittedName>
</protein>
<dbReference type="AlphaFoldDB" id="A0A2H9UPD4"/>
<dbReference type="Proteomes" id="UP000242351">
    <property type="component" value="Unassembled WGS sequence"/>
</dbReference>
<organism evidence="1 2">
    <name type="scientific">Acinetobacter pseudolwoffii</name>
    <dbReference type="NCBI Taxonomy" id="2053287"/>
    <lineage>
        <taxon>Bacteria</taxon>
        <taxon>Pseudomonadati</taxon>
        <taxon>Pseudomonadota</taxon>
        <taxon>Gammaproteobacteria</taxon>
        <taxon>Moraxellales</taxon>
        <taxon>Moraxellaceae</taxon>
        <taxon>Acinetobacter</taxon>
    </lineage>
</organism>
<name>A0A2H9UPD4_9GAMM</name>
<reference evidence="1 2" key="2">
    <citation type="submission" date="2017-12" db="EMBL/GenBank/DDBJ databases">
        <title>Revising the taxonomy of the Acinetobacter lwoffii group: the description of Acinetobacter pseudolwoffii sp. nov. and emended description of Acinetobacter lwoffii.</title>
        <authorList>
            <person name="Nemec A."/>
        </authorList>
    </citation>
    <scope>NUCLEOTIDE SEQUENCE [LARGE SCALE GENOMIC DNA]</scope>
    <source>
        <strain evidence="1 2">ANC 5347</strain>
    </source>
</reference>
<reference evidence="1 2" key="1">
    <citation type="submission" date="2017-11" db="EMBL/GenBank/DDBJ databases">
        <authorList>
            <person name="Han C.G."/>
        </authorList>
    </citation>
    <scope>NUCLEOTIDE SEQUENCE [LARGE SCALE GENOMIC DNA]</scope>
    <source>
        <strain evidence="1 2">ANC 5347</strain>
    </source>
</reference>
<dbReference type="RefSeq" id="WP_100357310.1">
    <property type="nucleotide sequence ID" value="NZ_PGOZ01000002.1"/>
</dbReference>
<evidence type="ECO:0000313" key="2">
    <source>
        <dbReference type="Proteomes" id="UP000242351"/>
    </source>
</evidence>
<dbReference type="EMBL" id="PGOZ01000002">
    <property type="protein sequence ID" value="PJI33571.1"/>
    <property type="molecule type" value="Genomic_DNA"/>
</dbReference>
<sequence length="75" mass="8748">MVIDPSQIRIRFITACKWLDVSREGLRYIMKTDKNFPVPIKTGSSKQSPVYFDYNELLEWHKAKLAARNTEAMEA</sequence>
<proteinExistence type="predicted"/>